<organism evidence="4 5">
    <name type="scientific">Paenibacillus barengoltzii J12</name>
    <dbReference type="NCBI Taxonomy" id="935846"/>
    <lineage>
        <taxon>Bacteria</taxon>
        <taxon>Bacillati</taxon>
        <taxon>Bacillota</taxon>
        <taxon>Bacilli</taxon>
        <taxon>Bacillales</taxon>
        <taxon>Paenibacillaceae</taxon>
        <taxon>Paenibacillus</taxon>
    </lineage>
</organism>
<dbReference type="EMBL" id="FXAE01000043">
    <property type="protein sequence ID" value="SMF52465.1"/>
    <property type="molecule type" value="Genomic_DNA"/>
</dbReference>
<keyword evidence="4" id="KW-0067">ATP-binding</keyword>
<dbReference type="CDD" id="cd18012">
    <property type="entry name" value="DEXQc_arch_SWI2_SNF2"/>
    <property type="match status" value="1"/>
</dbReference>
<keyword evidence="4" id="KW-0347">Helicase</keyword>
<dbReference type="GO" id="GO:0004386">
    <property type="term" value="F:helicase activity"/>
    <property type="evidence" value="ECO:0007669"/>
    <property type="project" value="UniProtKB-KW"/>
</dbReference>
<dbReference type="PANTHER" id="PTHR45629:SF7">
    <property type="entry name" value="DNA EXCISION REPAIR PROTEIN ERCC-6-RELATED"/>
    <property type="match status" value="1"/>
</dbReference>
<evidence type="ECO:0000259" key="3">
    <source>
        <dbReference type="PROSITE" id="PS51194"/>
    </source>
</evidence>
<keyword evidence="5" id="KW-1185">Reference proteome</keyword>
<dbReference type="InterPro" id="IPR001650">
    <property type="entry name" value="Helicase_C-like"/>
</dbReference>
<gene>
    <name evidence="4" type="ORF">SAMN02744124_03473</name>
</gene>
<dbReference type="PROSITE" id="PS51192">
    <property type="entry name" value="HELICASE_ATP_BIND_1"/>
    <property type="match status" value="1"/>
</dbReference>
<proteinExistence type="predicted"/>
<dbReference type="Gene3D" id="3.40.50.300">
    <property type="entry name" value="P-loop containing nucleotide triphosphate hydrolases"/>
    <property type="match status" value="1"/>
</dbReference>
<reference evidence="4 5" key="1">
    <citation type="submission" date="2017-04" db="EMBL/GenBank/DDBJ databases">
        <authorList>
            <person name="Varghese N."/>
            <person name="Submissions S."/>
        </authorList>
    </citation>
    <scope>NUCLEOTIDE SEQUENCE [LARGE SCALE GENOMIC DNA]</scope>
    <source>
        <strain evidence="4 5">J12</strain>
    </source>
</reference>
<evidence type="ECO:0000313" key="5">
    <source>
        <dbReference type="Proteomes" id="UP000192939"/>
    </source>
</evidence>
<accession>A0ABY1M151</accession>
<dbReference type="Pfam" id="PF00176">
    <property type="entry name" value="SNF2-rel_dom"/>
    <property type="match status" value="1"/>
</dbReference>
<dbReference type="SMART" id="SM00487">
    <property type="entry name" value="DEXDc"/>
    <property type="match status" value="1"/>
</dbReference>
<dbReference type="InterPro" id="IPR027417">
    <property type="entry name" value="P-loop_NTPase"/>
</dbReference>
<dbReference type="SMART" id="SM00490">
    <property type="entry name" value="HELICc"/>
    <property type="match status" value="1"/>
</dbReference>
<dbReference type="Proteomes" id="UP000192939">
    <property type="component" value="Unassembled WGS sequence"/>
</dbReference>
<keyword evidence="1" id="KW-0378">Hydrolase</keyword>
<dbReference type="CDD" id="cd18793">
    <property type="entry name" value="SF2_C_SNF"/>
    <property type="match status" value="1"/>
</dbReference>
<dbReference type="PROSITE" id="PS51194">
    <property type="entry name" value="HELICASE_CTER"/>
    <property type="match status" value="1"/>
</dbReference>
<dbReference type="InterPro" id="IPR014001">
    <property type="entry name" value="Helicase_ATP-bd"/>
</dbReference>
<feature type="domain" description="Helicase C-terminal" evidence="3">
    <location>
        <begin position="898"/>
        <end position="1054"/>
    </location>
</feature>
<name>A0ABY1M151_9BACL</name>
<keyword evidence="4" id="KW-0547">Nucleotide-binding</keyword>
<evidence type="ECO:0000256" key="1">
    <source>
        <dbReference type="ARBA" id="ARBA00022801"/>
    </source>
</evidence>
<evidence type="ECO:0000313" key="4">
    <source>
        <dbReference type="EMBL" id="SMF52465.1"/>
    </source>
</evidence>
<dbReference type="InterPro" id="IPR022138">
    <property type="entry name" value="DUF3670"/>
</dbReference>
<dbReference type="Pfam" id="PF00271">
    <property type="entry name" value="Helicase_C"/>
    <property type="match status" value="1"/>
</dbReference>
<dbReference type="SUPFAM" id="SSF52540">
    <property type="entry name" value="P-loop containing nucleoside triphosphate hydrolases"/>
    <property type="match status" value="2"/>
</dbReference>
<dbReference type="InterPro" id="IPR049730">
    <property type="entry name" value="SNF2/RAD54-like_C"/>
</dbReference>
<feature type="domain" description="Helicase ATP-binding" evidence="2">
    <location>
        <begin position="609"/>
        <end position="770"/>
    </location>
</feature>
<sequence length="1076" mass="120065">MPPFSYKMLVMNLARISNRREITMNQRLYGIWLGDVMFCFSGEVSESKVDAWTAVLRRKELEPGVRPFQHAVLRLAEVRYPVSSVRRSYKNGERRSLIGRSLEGLALSVPEAWRLLLHWDESVWEEQGIKPGAEMSYWSKAAKFALELLLRGRIAPSIRPVATTGRRRGSQGQMRAAWGPLLTAPEDEVRFRRLAGAMPPICLAAVQTGAGASSEDEGTLEDRQMAVLHSFLTAMIDHEARGAVQDLGRKLNASRADYHRGSSPLAELWWNGLLTGAQPPDIQGSVTELEQLSADIAVAGGGRPRAVESETSGPEPGSLRLCLRLEPYQDAHGESAEGEVVTAFWRLTFWAEGAEHPSVLLPAGLIWSYPGPDMEIHGILYRNVQENFLLRLSKAAAVSREVAAALEHPRPQDLLMDPKDLITFLSKSVPALRKLGVNVQMPTRWTREGRRSASIRIRTRGFASGMLEGSGEERPKLGVDQLVAFEAEALLGGRELTREELMELASAKLPLVFFRGEWIEVDTKEIRQVLKFMKRHETGTLTFRELMHLASGDQEVQLEGVNIAGIETAGMLSILMAGGAVRQLHPRPVPSGLNGTLRPYQERGYQWLATMRELGFGALLADDMGLGKTVQVISVLLDGAQQAGTKCLIICPTSLLGNWQREFSRFAPGLKLYVHHGSDRYHGERFLQEYRTCDVVLTTYQLAGRDAKELRSAEWTTVVLDEAQYIKNYGTKQAQSVMKLSAPHRIAMTGTPVENRLSELWSIFQFLNPGYLGTHASFRARYSGAGGEQQAAELQKLRKLVAPFLLRRLKSDPDIRKDLPEKIELKSYCSLTVEQARLYQSVTTELLHQIGAQSGIARKGLVLSSLTRLKQICDHPELVAGSRATESAAFGRSGKMERLGELLDMIMDNGEAALIFTQYVRMGELLQERLTERYGVRPFFLHGGVPKAERDQMVRAFQEGEGSPIFVLSLKAGGVGLNLTRANHVVHYDRWWNPAVENQATDRVFRIGQQKNVEVHKLICQGTLEERIDELIERKKTLSEQVVGSGEQWLTEMSDEELRNLIVLQENGLSPEGTFG</sequence>
<dbReference type="PANTHER" id="PTHR45629">
    <property type="entry name" value="SNF2/RAD54 FAMILY MEMBER"/>
    <property type="match status" value="1"/>
</dbReference>
<dbReference type="InterPro" id="IPR000330">
    <property type="entry name" value="SNF2_N"/>
</dbReference>
<dbReference type="InterPro" id="IPR038718">
    <property type="entry name" value="SNF2-like_sf"/>
</dbReference>
<comment type="caution">
    <text evidence="4">The sequence shown here is derived from an EMBL/GenBank/DDBJ whole genome shotgun (WGS) entry which is preliminary data.</text>
</comment>
<dbReference type="Gene3D" id="3.40.50.10810">
    <property type="entry name" value="Tandem AAA-ATPase domain"/>
    <property type="match status" value="1"/>
</dbReference>
<dbReference type="InterPro" id="IPR050496">
    <property type="entry name" value="SNF2_RAD54_helicase_repair"/>
</dbReference>
<evidence type="ECO:0000259" key="2">
    <source>
        <dbReference type="PROSITE" id="PS51192"/>
    </source>
</evidence>
<protein>
    <submittedName>
        <fullName evidence="4">Superfamily II DNA or RNA helicase, SNF2 family</fullName>
    </submittedName>
</protein>
<dbReference type="Pfam" id="PF12419">
    <property type="entry name" value="DUF3670"/>
    <property type="match status" value="1"/>
</dbReference>